<dbReference type="AlphaFoldDB" id="A0A944CEE3"/>
<comment type="caution">
    <text evidence="10">The sequence shown here is derived from an EMBL/GenBank/DDBJ whole genome shotgun (WGS) entry which is preliminary data.</text>
</comment>
<dbReference type="NCBIfam" id="TIGR00695">
    <property type="entry name" value="uxuA"/>
    <property type="match status" value="1"/>
</dbReference>
<dbReference type="EMBL" id="QTKU01000002">
    <property type="protein sequence ID" value="MBS8260701.1"/>
    <property type="molecule type" value="Genomic_DNA"/>
</dbReference>
<evidence type="ECO:0000256" key="6">
    <source>
        <dbReference type="ARBA" id="ARBA00023004"/>
    </source>
</evidence>
<comment type="catalytic activity">
    <reaction evidence="1 9">
        <text>D-mannonate = 2-dehydro-3-deoxy-D-gluconate + H2O</text>
        <dbReference type="Rhea" id="RHEA:20097"/>
        <dbReference type="ChEBI" id="CHEBI:15377"/>
        <dbReference type="ChEBI" id="CHEBI:17767"/>
        <dbReference type="ChEBI" id="CHEBI:57990"/>
        <dbReference type="EC" id="4.2.1.8"/>
    </reaction>
</comment>
<dbReference type="GO" id="GO:0030145">
    <property type="term" value="F:manganese ion binding"/>
    <property type="evidence" value="ECO:0007669"/>
    <property type="project" value="TreeGrafter"/>
</dbReference>
<dbReference type="Proteomes" id="UP000705379">
    <property type="component" value="Unassembled WGS sequence"/>
</dbReference>
<dbReference type="GO" id="GO:0042840">
    <property type="term" value="P:D-glucuronate catabolic process"/>
    <property type="evidence" value="ECO:0007669"/>
    <property type="project" value="TreeGrafter"/>
</dbReference>
<keyword evidence="7 9" id="KW-0464">Manganese</keyword>
<comment type="cofactor">
    <cofactor evidence="9">
        <name>Fe(2+)</name>
        <dbReference type="ChEBI" id="CHEBI:29033"/>
    </cofactor>
    <cofactor evidence="9">
        <name>Mn(2+)</name>
        <dbReference type="ChEBI" id="CHEBI:29035"/>
    </cofactor>
</comment>
<dbReference type="RefSeq" id="WP_213216187.1">
    <property type="nucleotide sequence ID" value="NZ_QTKU01000002.1"/>
</dbReference>
<evidence type="ECO:0000256" key="1">
    <source>
        <dbReference type="ARBA" id="ARBA00001794"/>
    </source>
</evidence>
<dbReference type="EC" id="4.2.1.8" evidence="5 9"/>
<name>A0A944CEE3_9HYPH</name>
<evidence type="ECO:0000256" key="2">
    <source>
        <dbReference type="ARBA" id="ARBA00002713"/>
    </source>
</evidence>
<dbReference type="PANTHER" id="PTHR30387:SF2">
    <property type="entry name" value="MANNONATE DEHYDRATASE"/>
    <property type="match status" value="1"/>
</dbReference>
<comment type="function">
    <text evidence="2 9">Catalyzes the dehydration of D-mannonate.</text>
</comment>
<keyword evidence="6 9" id="KW-0408">Iron</keyword>
<comment type="similarity">
    <text evidence="4 9">Belongs to the mannonate dehydratase family.</text>
</comment>
<protein>
    <recommendedName>
        <fullName evidence="5 9">Mannonate dehydratase</fullName>
        <ecNumber evidence="5 9">4.2.1.8</ecNumber>
    </recommendedName>
    <alternativeName>
        <fullName evidence="9">D-mannonate hydro-lyase</fullName>
    </alternativeName>
</protein>
<gene>
    <name evidence="9 10" type="primary">uxuA</name>
    <name evidence="10" type="ORF">DYI23_10765</name>
</gene>
<dbReference type="Gene3D" id="3.20.20.150">
    <property type="entry name" value="Divalent-metal-dependent TIM barrel enzymes"/>
    <property type="match status" value="1"/>
</dbReference>
<evidence type="ECO:0000256" key="5">
    <source>
        <dbReference type="ARBA" id="ARBA00012927"/>
    </source>
</evidence>
<dbReference type="NCBIfam" id="NF003027">
    <property type="entry name" value="PRK03906.1"/>
    <property type="match status" value="1"/>
</dbReference>
<dbReference type="GO" id="GO:0008927">
    <property type="term" value="F:mannonate dehydratase activity"/>
    <property type="evidence" value="ECO:0007669"/>
    <property type="project" value="UniProtKB-UniRule"/>
</dbReference>
<evidence type="ECO:0000256" key="4">
    <source>
        <dbReference type="ARBA" id="ARBA00007389"/>
    </source>
</evidence>
<reference evidence="10" key="2">
    <citation type="journal article" date="2021" name="Microorganisms">
        <title>Bacterial Dimethylsulfoniopropionate Biosynthesis in the East China Sea.</title>
        <authorList>
            <person name="Liu J."/>
            <person name="Zhang Y."/>
            <person name="Liu J."/>
            <person name="Zhong H."/>
            <person name="Williams B.T."/>
            <person name="Zheng Y."/>
            <person name="Curson A.R.J."/>
            <person name="Sun C."/>
            <person name="Sun H."/>
            <person name="Song D."/>
            <person name="Wagner Mackenzie B."/>
            <person name="Bermejo Martinez A."/>
            <person name="Todd J.D."/>
            <person name="Zhang X.H."/>
        </authorList>
    </citation>
    <scope>NUCLEOTIDE SEQUENCE</scope>
    <source>
        <strain evidence="10">AESS21</strain>
    </source>
</reference>
<keyword evidence="8 9" id="KW-0456">Lyase</keyword>
<comment type="pathway">
    <text evidence="3 9">Carbohydrate metabolism; pentose and glucuronate interconversion.</text>
</comment>
<dbReference type="InterPro" id="IPR036237">
    <property type="entry name" value="Xyl_isomerase-like_sf"/>
</dbReference>
<evidence type="ECO:0000256" key="3">
    <source>
        <dbReference type="ARBA" id="ARBA00004892"/>
    </source>
</evidence>
<dbReference type="PIRSF" id="PIRSF016049">
    <property type="entry name" value="Man_dehyd"/>
    <property type="match status" value="1"/>
</dbReference>
<dbReference type="SUPFAM" id="SSF51658">
    <property type="entry name" value="Xylose isomerase-like"/>
    <property type="match status" value="1"/>
</dbReference>
<evidence type="ECO:0000256" key="9">
    <source>
        <dbReference type="HAMAP-Rule" id="MF_00106"/>
    </source>
</evidence>
<dbReference type="PANTHER" id="PTHR30387">
    <property type="entry name" value="MANNONATE DEHYDRATASE"/>
    <property type="match status" value="1"/>
</dbReference>
<evidence type="ECO:0000313" key="10">
    <source>
        <dbReference type="EMBL" id="MBS8260701.1"/>
    </source>
</evidence>
<dbReference type="GO" id="GO:0008198">
    <property type="term" value="F:ferrous iron binding"/>
    <property type="evidence" value="ECO:0007669"/>
    <property type="project" value="TreeGrafter"/>
</dbReference>
<evidence type="ECO:0000256" key="7">
    <source>
        <dbReference type="ARBA" id="ARBA00023211"/>
    </source>
</evidence>
<organism evidence="10 11">
    <name type="scientific">Roseibium polysiphoniae</name>
    <dbReference type="NCBI Taxonomy" id="2571221"/>
    <lineage>
        <taxon>Bacteria</taxon>
        <taxon>Pseudomonadati</taxon>
        <taxon>Pseudomonadota</taxon>
        <taxon>Alphaproteobacteria</taxon>
        <taxon>Hyphomicrobiales</taxon>
        <taxon>Stappiaceae</taxon>
        <taxon>Roseibium</taxon>
    </lineage>
</organism>
<accession>A0A944CEE3</accession>
<dbReference type="Pfam" id="PF03786">
    <property type="entry name" value="UxuA"/>
    <property type="match status" value="1"/>
</dbReference>
<evidence type="ECO:0000313" key="11">
    <source>
        <dbReference type="Proteomes" id="UP000705379"/>
    </source>
</evidence>
<proteinExistence type="inferred from homology"/>
<dbReference type="InterPro" id="IPR004628">
    <property type="entry name" value="Man_deHydtase"/>
</dbReference>
<evidence type="ECO:0000256" key="8">
    <source>
        <dbReference type="ARBA" id="ARBA00023239"/>
    </source>
</evidence>
<reference evidence="10" key="1">
    <citation type="submission" date="2018-08" db="EMBL/GenBank/DDBJ databases">
        <authorList>
            <person name="Jin W."/>
            <person name="Wang H."/>
            <person name="Yang Y."/>
            <person name="Li M."/>
            <person name="Liu J."/>
        </authorList>
    </citation>
    <scope>NUCLEOTIDE SEQUENCE</scope>
    <source>
        <strain evidence="10">AESS21</strain>
    </source>
</reference>
<sequence>MIETWRWFGPEDAVTLSDIRQAGAVGVVTALHDLPNGVVWPREQIEERQAMVREAGLEWLVVESIPVHEDIKTGAPNWRDLADNWAESFENLAACGIRTICYNFMPVLDWTRTDLFYELETGAKCLRFDAVDFAMFDLFILQRNGAEKDHSAELQSAAKARFSETEAAERDRLIDTIIAGLPGSEESYSLESFRKSLAAYDRIGAAELRANLRAFLAHVLPRAEKAGVKLAIHPDDPPRPLFGLPRVVSTAEDMAAIAQMSESPSNGFTFCTGSYGVRAENDLPAMLREHRERIHFLHLRATKREADGLSFHEANHLDGDVDMVEVVRAVLEIEKASGRVLPMRPDHGHAMRDDLARQTAPGYPLIGRLRGLAEIRGVARALAR</sequence>
<dbReference type="HAMAP" id="MF_00106">
    <property type="entry name" value="UxuA"/>
    <property type="match status" value="1"/>
</dbReference>